<dbReference type="PANTHER" id="PTHR14659:SF1">
    <property type="entry name" value="ALPHA- AND GAMMA-ADAPTIN-BINDING PROTEIN P34"/>
    <property type="match status" value="1"/>
</dbReference>
<dbReference type="EMBL" id="JAODAN010000002">
    <property type="protein sequence ID" value="KAK1926665.1"/>
    <property type="molecule type" value="Genomic_DNA"/>
</dbReference>
<protein>
    <submittedName>
        <fullName evidence="2">Uncharacterized protein</fullName>
    </submittedName>
</protein>
<gene>
    <name evidence="2" type="ORF">DB88DRAFT_482617</name>
</gene>
<dbReference type="AlphaFoldDB" id="A0AAD9FUZ0"/>
<feature type="region of interest" description="Disordered" evidence="1">
    <location>
        <begin position="177"/>
        <end position="240"/>
    </location>
</feature>
<sequence length="453" mass="48819">MADYSSTILLVHPASVSPSAFLSRLIEREVDEEAVLIPWTIDNKYYTAKTTFQLVEMDQSGGIPPGVDVLLYVFEREPSTLPPGLIKDLVNEPKDVALAIRVAPGPSSIQDQGVDAGPVRSSGTDSNEEWKDVFEEVGFEVVDEVATPEDDDERPIAPLETIRQTLMTHLWPGMVRKPLQNGRAGSALPAPRDVVDGTPDEEEDEETGAGQTSSTFPIAFDPSRPPRTRGSSAGAGAVPMADGFPGLAELKAQIEMDEFERFERIGEGGVRGPGGMGRLDLLDEMLGQPGEDEYARLDEWLDEEDEGEFEGAYGFVAIDGEGEDGAEGGQGDRGLDDKEGEDEQDGRVIPSPPSLRVNVPKGLTFEDDFDDFAAFQSAPSARGAAAPALSGLAMDPTPLLLHLQSVRAELAGLDEEERRVKAGREVARVMRDLGFDDLDATDLFGDDGEIMDG</sequence>
<evidence type="ECO:0000256" key="1">
    <source>
        <dbReference type="SAM" id="MobiDB-lite"/>
    </source>
</evidence>
<evidence type="ECO:0000313" key="3">
    <source>
        <dbReference type="Proteomes" id="UP001182556"/>
    </source>
</evidence>
<proteinExistence type="predicted"/>
<name>A0AAD9FUZ0_PAPLA</name>
<dbReference type="PANTHER" id="PTHR14659">
    <property type="entry name" value="ALPHA- AND GAMMA-ADAPTIN-BINDING PROTEIN P34"/>
    <property type="match status" value="1"/>
</dbReference>
<reference evidence="2" key="1">
    <citation type="submission" date="2023-02" db="EMBL/GenBank/DDBJ databases">
        <title>Identification and recombinant expression of a fungal hydrolase from Papiliotrema laurentii that hydrolyzes apple cutin and clears colloidal polyester polyurethane.</title>
        <authorList>
            <consortium name="DOE Joint Genome Institute"/>
            <person name="Roman V.A."/>
            <person name="Bojanowski C."/>
            <person name="Crable B.R."/>
            <person name="Wagner D.N."/>
            <person name="Hung C.S."/>
            <person name="Nadeau L.J."/>
            <person name="Schratz L."/>
            <person name="Haridas S."/>
            <person name="Pangilinan J."/>
            <person name="Lipzen A."/>
            <person name="Na H."/>
            <person name="Yan M."/>
            <person name="Ng V."/>
            <person name="Grigoriev I.V."/>
            <person name="Spatafora J.W."/>
            <person name="Barlow D."/>
            <person name="Biffinger J."/>
            <person name="Kelley-Loughnane N."/>
            <person name="Varaljay V.A."/>
            <person name="Crookes-Goodson W.J."/>
        </authorList>
    </citation>
    <scope>NUCLEOTIDE SEQUENCE</scope>
    <source>
        <strain evidence="2">5307AH</strain>
    </source>
</reference>
<dbReference type="Proteomes" id="UP001182556">
    <property type="component" value="Unassembled WGS sequence"/>
</dbReference>
<dbReference type="InterPro" id="IPR019341">
    <property type="entry name" value="Alpha/Gamma-adaptin-bd_p34"/>
</dbReference>
<feature type="region of interest" description="Disordered" evidence="1">
    <location>
        <begin position="108"/>
        <end position="127"/>
    </location>
</feature>
<keyword evidence="3" id="KW-1185">Reference proteome</keyword>
<evidence type="ECO:0000313" key="2">
    <source>
        <dbReference type="EMBL" id="KAK1926665.1"/>
    </source>
</evidence>
<accession>A0AAD9FUZ0</accession>
<feature type="region of interest" description="Disordered" evidence="1">
    <location>
        <begin position="319"/>
        <end position="357"/>
    </location>
</feature>
<organism evidence="2 3">
    <name type="scientific">Papiliotrema laurentii</name>
    <name type="common">Cryptococcus laurentii</name>
    <dbReference type="NCBI Taxonomy" id="5418"/>
    <lineage>
        <taxon>Eukaryota</taxon>
        <taxon>Fungi</taxon>
        <taxon>Dikarya</taxon>
        <taxon>Basidiomycota</taxon>
        <taxon>Agaricomycotina</taxon>
        <taxon>Tremellomycetes</taxon>
        <taxon>Tremellales</taxon>
        <taxon>Rhynchogastremaceae</taxon>
        <taxon>Papiliotrema</taxon>
    </lineage>
</organism>
<comment type="caution">
    <text evidence="2">The sequence shown here is derived from an EMBL/GenBank/DDBJ whole genome shotgun (WGS) entry which is preliminary data.</text>
</comment>
<feature type="compositionally biased region" description="Acidic residues" evidence="1">
    <location>
        <begin position="198"/>
        <end position="207"/>
    </location>
</feature>